<dbReference type="InterPro" id="IPR022719">
    <property type="entry name" value="Motility-assoc_prot_GldM_C"/>
</dbReference>
<dbReference type="EMBL" id="CP032489">
    <property type="protein sequence ID" value="AYD49233.1"/>
    <property type="molecule type" value="Genomic_DNA"/>
</dbReference>
<gene>
    <name evidence="5" type="primary">gldM</name>
    <name evidence="5" type="ORF">D6B99_01130</name>
</gene>
<name>A0A386HTT3_9BACT</name>
<feature type="domain" description="Gliding motility-associated protein GldM first immunoglobulin-like" evidence="3">
    <location>
        <begin position="212"/>
        <end position="307"/>
    </location>
</feature>
<dbReference type="Pfam" id="PF21601">
    <property type="entry name" value="GldM_2nd"/>
    <property type="match status" value="1"/>
</dbReference>
<dbReference type="Pfam" id="PF12080">
    <property type="entry name" value="GldM_4th"/>
    <property type="match status" value="1"/>
</dbReference>
<protein>
    <submittedName>
        <fullName evidence="5">Gliding motility protein GldM</fullName>
    </submittedName>
</protein>
<dbReference type="Pfam" id="PF21602">
    <property type="entry name" value="GldM_3rd"/>
    <property type="match status" value="1"/>
</dbReference>
<dbReference type="InterPro" id="IPR022720">
    <property type="entry name" value="Motility-assoc_prot_GldM_N"/>
</dbReference>
<evidence type="ECO:0000313" key="6">
    <source>
        <dbReference type="Proteomes" id="UP000266118"/>
    </source>
</evidence>
<organism evidence="5 6">
    <name type="scientific">Arachidicoccus soli</name>
    <dbReference type="NCBI Taxonomy" id="2341117"/>
    <lineage>
        <taxon>Bacteria</taxon>
        <taxon>Pseudomonadati</taxon>
        <taxon>Bacteroidota</taxon>
        <taxon>Chitinophagia</taxon>
        <taxon>Chitinophagales</taxon>
        <taxon>Chitinophagaceae</taxon>
        <taxon>Arachidicoccus</taxon>
    </lineage>
</organism>
<evidence type="ECO:0000259" key="3">
    <source>
        <dbReference type="Pfam" id="PF21601"/>
    </source>
</evidence>
<accession>A0A386HTT3</accession>
<evidence type="ECO:0000313" key="5">
    <source>
        <dbReference type="EMBL" id="AYD49233.1"/>
    </source>
</evidence>
<evidence type="ECO:0000259" key="2">
    <source>
        <dbReference type="Pfam" id="PF12081"/>
    </source>
</evidence>
<reference evidence="5 6" key="1">
    <citation type="submission" date="2018-09" db="EMBL/GenBank/DDBJ databases">
        <title>Arachidicoccus sp. nov., a bacterium isolated from soil.</title>
        <authorList>
            <person name="Weon H.-Y."/>
            <person name="Kwon S.-W."/>
            <person name="Lee S.A."/>
        </authorList>
    </citation>
    <scope>NUCLEOTIDE SEQUENCE [LARGE SCALE GENOMIC DNA]</scope>
    <source>
        <strain evidence="5 6">KIS59-12</strain>
    </source>
</reference>
<dbReference type="Proteomes" id="UP000266118">
    <property type="component" value="Chromosome"/>
</dbReference>
<dbReference type="InterPro" id="IPR019859">
    <property type="entry name" value="Motility-assoc_prot_GldM"/>
</dbReference>
<dbReference type="Pfam" id="PF12081">
    <property type="entry name" value="GldM_1st"/>
    <property type="match status" value="1"/>
</dbReference>
<dbReference type="OrthoDB" id="1490890at2"/>
<dbReference type="InterPro" id="IPR048406">
    <property type="entry name" value="GldM_Ig-like-2"/>
</dbReference>
<feature type="domain" description="Gliding motility-associated protein GldM N-terminal" evidence="2">
    <location>
        <begin position="20"/>
        <end position="203"/>
    </location>
</feature>
<keyword evidence="6" id="KW-1185">Reference proteome</keyword>
<evidence type="ECO:0000259" key="1">
    <source>
        <dbReference type="Pfam" id="PF12080"/>
    </source>
</evidence>
<dbReference type="InterPro" id="IPR048405">
    <property type="entry name" value="GldM_Ig-like-1"/>
</dbReference>
<feature type="domain" description="Gliding motility-associated protein GldM C-terminal" evidence="1">
    <location>
        <begin position="391"/>
        <end position="488"/>
    </location>
</feature>
<sequence length="497" mass="53985">MINLMYLVLTALLALNVSSEILNAFRTVNNSLNNATATIDQKNQTLFTSLQEKLKDPKSHDLAVIWAPKAEQAKQYSDEMYDYIANIKLRLKERSGYHPEKGDTTFREDDVDVPTKILDDGKVGDTLYQKLVAYKKNILTIDPAINAQFQNTLPIDLSMPKVEDKSNRTWAAAYFRMTPTIAAITILSKFQNDIKNSEAQVVEFCHNKIGQVQVVYDEFQALASANTQYLLPGQEFTISAGVGAFSKNAKPTITIDGASIPLNANGMAEYKTTAGSPGNYSKKVNISFLKPDGTRASLVKDIQYTVGSPTGITVSADATRVLYIGLDNPISVGGGNGRGAENMHASLSQGSIISEGHGRFVARVSTPGTVKMRVSDGKSETSVDFRVKTVPTPIAMVGGSKGGRMRVNDFKAQAGVRAELEDFIFEGVRFTVTGYTMTFAGAGYPEFMHKVVNGNSFSSVRDLIERAKPGSTITIDEIRASGPGGSRLLAPIAFNLF</sequence>
<proteinExistence type="predicted"/>
<dbReference type="AlphaFoldDB" id="A0A386HTT3"/>
<feature type="domain" description="Gliding motility-associated protein GldM second immunoglobulin-like" evidence="4">
    <location>
        <begin position="312"/>
        <end position="388"/>
    </location>
</feature>
<dbReference type="KEGG" id="ark:D6B99_01130"/>
<dbReference type="NCBIfam" id="TIGR03517">
    <property type="entry name" value="GldM_gliding"/>
    <property type="match status" value="1"/>
</dbReference>
<evidence type="ECO:0000259" key="4">
    <source>
        <dbReference type="Pfam" id="PF21602"/>
    </source>
</evidence>